<dbReference type="GO" id="GO:0034605">
    <property type="term" value="P:cellular response to heat"/>
    <property type="evidence" value="ECO:0007669"/>
    <property type="project" value="TreeGrafter"/>
</dbReference>
<dbReference type="SUPFAM" id="SSF52540">
    <property type="entry name" value="P-loop containing nucleoside triphosphate hydrolases"/>
    <property type="match status" value="2"/>
</dbReference>
<dbReference type="FunFam" id="3.40.50.300:FF:000010">
    <property type="entry name" value="Chaperone clpB 1, putative"/>
    <property type="match status" value="1"/>
</dbReference>
<dbReference type="InterPro" id="IPR003959">
    <property type="entry name" value="ATPase_AAA_core"/>
</dbReference>
<dbReference type="CDD" id="cd19499">
    <property type="entry name" value="RecA-like_ClpB_Hsp104-like"/>
    <property type="match status" value="1"/>
</dbReference>
<evidence type="ECO:0000256" key="2">
    <source>
        <dbReference type="ARBA" id="ARBA00022737"/>
    </source>
</evidence>
<feature type="domain" description="AAA+ ATPase" evidence="7">
    <location>
        <begin position="512"/>
        <end position="658"/>
    </location>
</feature>
<organism evidence="9 10">
    <name type="scientific">Sphaeroforma arctica JP610</name>
    <dbReference type="NCBI Taxonomy" id="667725"/>
    <lineage>
        <taxon>Eukaryota</taxon>
        <taxon>Ichthyosporea</taxon>
        <taxon>Ichthyophonida</taxon>
        <taxon>Sphaeroforma</taxon>
    </lineage>
</organism>
<keyword evidence="6" id="KW-0175">Coiled coil</keyword>
<feature type="coiled-coil region" evidence="6">
    <location>
        <begin position="361"/>
        <end position="412"/>
    </location>
</feature>
<name>A0A0L0FUC6_9EUKA</name>
<accession>A0A0L0FUC6</accession>
<feature type="domain" description="Clp ATPase C-terminal" evidence="8">
    <location>
        <begin position="689"/>
        <end position="778"/>
    </location>
</feature>
<dbReference type="InterPro" id="IPR019489">
    <property type="entry name" value="Clp_ATPase_C"/>
</dbReference>
<keyword evidence="2" id="KW-0677">Repeat</keyword>
<dbReference type="SMART" id="SM01086">
    <property type="entry name" value="ClpB_D2-small"/>
    <property type="match status" value="1"/>
</dbReference>
<dbReference type="InterPro" id="IPR050130">
    <property type="entry name" value="ClpA_ClpB"/>
</dbReference>
<dbReference type="FunFam" id="3.40.50.300:FF:000025">
    <property type="entry name" value="ATP-dependent Clp protease subunit"/>
    <property type="match status" value="1"/>
</dbReference>
<dbReference type="GO" id="GO:0016887">
    <property type="term" value="F:ATP hydrolysis activity"/>
    <property type="evidence" value="ECO:0007669"/>
    <property type="project" value="InterPro"/>
</dbReference>
<dbReference type="Pfam" id="PF07724">
    <property type="entry name" value="AAA_2"/>
    <property type="match status" value="1"/>
</dbReference>
<evidence type="ECO:0000313" key="9">
    <source>
        <dbReference type="EMBL" id="KNC80450.1"/>
    </source>
</evidence>
<gene>
    <name evidence="9" type="ORF">SARC_07187</name>
</gene>
<protein>
    <submittedName>
        <fullName evidence="9">Chaperone ClpB</fullName>
    </submittedName>
</protein>
<dbReference type="AlphaFoldDB" id="A0A0L0FUC6"/>
<dbReference type="Pfam" id="PF17871">
    <property type="entry name" value="AAA_lid_9"/>
    <property type="match status" value="1"/>
</dbReference>
<evidence type="ECO:0000256" key="4">
    <source>
        <dbReference type="ARBA" id="ARBA00022840"/>
    </source>
</evidence>
<evidence type="ECO:0000256" key="1">
    <source>
        <dbReference type="ARBA" id="ARBA00008675"/>
    </source>
</evidence>
<dbReference type="PRINTS" id="PR00300">
    <property type="entry name" value="CLPPROTEASEA"/>
</dbReference>
<dbReference type="Proteomes" id="UP000054560">
    <property type="component" value="Unassembled WGS sequence"/>
</dbReference>
<keyword evidence="5" id="KW-0143">Chaperone</keyword>
<comment type="similarity">
    <text evidence="1">Belongs to the ClpA/ClpB family.</text>
</comment>
<evidence type="ECO:0000313" key="10">
    <source>
        <dbReference type="Proteomes" id="UP000054560"/>
    </source>
</evidence>
<dbReference type="SMART" id="SM00382">
    <property type="entry name" value="AAA"/>
    <property type="match status" value="2"/>
</dbReference>
<dbReference type="InterPro" id="IPR028299">
    <property type="entry name" value="ClpA/B_CS2"/>
</dbReference>
<dbReference type="InterPro" id="IPR027417">
    <property type="entry name" value="P-loop_NTPase"/>
</dbReference>
<dbReference type="Pfam" id="PF10431">
    <property type="entry name" value="ClpB_D2-small"/>
    <property type="match status" value="1"/>
</dbReference>
<feature type="domain" description="AAA+ ATPase" evidence="7">
    <location>
        <begin position="119"/>
        <end position="264"/>
    </location>
</feature>
<sequence length="809" mass="89970">MRTLITLARNVSKLPKTVPRAFSGTLSHQPNYSGPLNALSHFPERTPELYIASKRLFSSGLIPNQQNKSWVNPQAEAPGEALKKYGIDLTQRALDGKLDPVIGRDEEIRRTIQVLSRRTKNNPVLLGEPGVGKTAIAEGLALRIINEDVPESLKGCKVLTLDLSSLIAGAKFKGEFEERIKAVLKDVEESKGDIILFVDEMHTLMGLGKGEGSMDGAQILKPALARGDLHMCGATTLAEYRKYVEKDSALARRFQPVMVDEPSAEDSISILRGLKEKYELHHGVKITDAALVSAVMLSKRYITDRFLPDKAIDLMDEAASRLRLQQESKPEPLENLDRQVRKNWDFRALKREKDANSLKRLKEVDSEITSKSKEAEALQNEWQKEKELIDKCKNAREKLDIARVDLERAQRSNDFAKAGKLMYEVIPELMDLLKNPPKNALLGDAVESKDIARVVSKATGIPVENLVKGDREKLLVMEDVLEKRVVGQNTAVSAIADAVRLSRAGLNAQNRPIASFLFLGPTGVGKTELCKALAQYLFNVESSLIRIDMSEYMEKFSVSRLIGAPPGYVGYEEGGTLTEAVRRKPYSVILFDEFEKAHREVSNLLLQVLDDGVLTDSQGHTVDFTNTIIILTSNLGAKRLASLPPQAFEKVSEKEHSEQAYAEVMEDVRAHLAPEFINRLDEIVLFNRLSRDNMSDIVDVRLGEIAQILTEKDIRLTVSGEAKEWLADKGYDPVYGARPLGRVMQKNVMNPLARSILDGSVHLGDDVEIKVTDNELAMVPHHRDSVGVVSAEDVEVIRADEDVQPKEAV</sequence>
<reference evidence="9 10" key="1">
    <citation type="submission" date="2011-02" db="EMBL/GenBank/DDBJ databases">
        <title>The Genome Sequence of Sphaeroforma arctica JP610.</title>
        <authorList>
            <consortium name="The Broad Institute Genome Sequencing Platform"/>
            <person name="Russ C."/>
            <person name="Cuomo C."/>
            <person name="Young S.K."/>
            <person name="Zeng Q."/>
            <person name="Gargeya S."/>
            <person name="Alvarado L."/>
            <person name="Berlin A."/>
            <person name="Chapman S.B."/>
            <person name="Chen Z."/>
            <person name="Freedman E."/>
            <person name="Gellesch M."/>
            <person name="Goldberg J."/>
            <person name="Griggs A."/>
            <person name="Gujja S."/>
            <person name="Heilman E."/>
            <person name="Heiman D."/>
            <person name="Howarth C."/>
            <person name="Mehta T."/>
            <person name="Neiman D."/>
            <person name="Pearson M."/>
            <person name="Roberts A."/>
            <person name="Saif S."/>
            <person name="Shea T."/>
            <person name="Shenoy N."/>
            <person name="Sisk P."/>
            <person name="Stolte C."/>
            <person name="Sykes S."/>
            <person name="White J."/>
            <person name="Yandava C."/>
            <person name="Burger G."/>
            <person name="Gray M.W."/>
            <person name="Holland P.W.H."/>
            <person name="King N."/>
            <person name="Lang F.B.F."/>
            <person name="Roger A.J."/>
            <person name="Ruiz-Trillo I."/>
            <person name="Haas B."/>
            <person name="Nusbaum C."/>
            <person name="Birren B."/>
        </authorList>
    </citation>
    <scope>NUCLEOTIDE SEQUENCE [LARGE SCALE GENOMIC DNA]</scope>
    <source>
        <strain evidence="9 10">JP610</strain>
    </source>
</reference>
<proteinExistence type="inferred from homology"/>
<dbReference type="CDD" id="cd00009">
    <property type="entry name" value="AAA"/>
    <property type="match status" value="1"/>
</dbReference>
<evidence type="ECO:0000256" key="3">
    <source>
        <dbReference type="ARBA" id="ARBA00022741"/>
    </source>
</evidence>
<dbReference type="InterPro" id="IPR001270">
    <property type="entry name" value="ClpA/B"/>
</dbReference>
<dbReference type="RefSeq" id="XP_014154352.1">
    <property type="nucleotide sequence ID" value="XM_014298877.1"/>
</dbReference>
<evidence type="ECO:0000256" key="6">
    <source>
        <dbReference type="SAM" id="Coils"/>
    </source>
</evidence>
<evidence type="ECO:0000256" key="5">
    <source>
        <dbReference type="ARBA" id="ARBA00023186"/>
    </source>
</evidence>
<keyword evidence="3" id="KW-0547">Nucleotide-binding</keyword>
<dbReference type="PANTHER" id="PTHR11638">
    <property type="entry name" value="ATP-DEPENDENT CLP PROTEASE"/>
    <property type="match status" value="1"/>
</dbReference>
<dbReference type="FunFam" id="3.40.50.300:FF:000120">
    <property type="entry name" value="ATP-dependent chaperone ClpB"/>
    <property type="match status" value="1"/>
</dbReference>
<dbReference type="OrthoDB" id="47330at2759"/>
<dbReference type="PANTHER" id="PTHR11638:SF176">
    <property type="entry name" value="HEAT SHOCK PROTEIN 78, MITOCHONDRIAL"/>
    <property type="match status" value="1"/>
</dbReference>
<evidence type="ECO:0000259" key="7">
    <source>
        <dbReference type="SMART" id="SM00382"/>
    </source>
</evidence>
<dbReference type="GeneID" id="25907691"/>
<evidence type="ECO:0000259" key="8">
    <source>
        <dbReference type="SMART" id="SM01086"/>
    </source>
</evidence>
<dbReference type="GO" id="GO:0005737">
    <property type="term" value="C:cytoplasm"/>
    <property type="evidence" value="ECO:0007669"/>
    <property type="project" value="TreeGrafter"/>
</dbReference>
<dbReference type="Gene3D" id="3.40.50.300">
    <property type="entry name" value="P-loop containing nucleotide triphosphate hydrolases"/>
    <property type="match status" value="3"/>
</dbReference>
<dbReference type="GO" id="GO:0005524">
    <property type="term" value="F:ATP binding"/>
    <property type="evidence" value="ECO:0007669"/>
    <property type="project" value="UniProtKB-KW"/>
</dbReference>
<keyword evidence="10" id="KW-1185">Reference proteome</keyword>
<dbReference type="Pfam" id="PF00004">
    <property type="entry name" value="AAA"/>
    <property type="match status" value="1"/>
</dbReference>
<dbReference type="Gene3D" id="1.10.8.60">
    <property type="match status" value="1"/>
</dbReference>
<dbReference type="PROSITE" id="PS00871">
    <property type="entry name" value="CLPAB_2"/>
    <property type="match status" value="1"/>
</dbReference>
<dbReference type="STRING" id="667725.A0A0L0FUC6"/>
<dbReference type="InterPro" id="IPR003593">
    <property type="entry name" value="AAA+_ATPase"/>
</dbReference>
<keyword evidence="4" id="KW-0067">ATP-binding</keyword>
<dbReference type="EMBL" id="KQ242149">
    <property type="protein sequence ID" value="KNC80450.1"/>
    <property type="molecule type" value="Genomic_DNA"/>
</dbReference>
<dbReference type="eggNOG" id="KOG1051">
    <property type="taxonomic scope" value="Eukaryota"/>
</dbReference>
<dbReference type="InterPro" id="IPR041546">
    <property type="entry name" value="ClpA/ClpB_AAA_lid"/>
</dbReference>